<proteinExistence type="predicted"/>
<dbReference type="EMBL" id="JAAVTK010000005">
    <property type="protein sequence ID" value="NKI89488.1"/>
    <property type="molecule type" value="Genomic_DNA"/>
</dbReference>
<name>A0ABX1HGV3_9BACT</name>
<gene>
    <name evidence="1" type="ORF">HBN54_002086</name>
</gene>
<organism evidence="1 2">
    <name type="scientific">Hymenobacter artigasi</name>
    <dbReference type="NCBI Taxonomy" id="2719616"/>
    <lineage>
        <taxon>Bacteria</taxon>
        <taxon>Pseudomonadati</taxon>
        <taxon>Bacteroidota</taxon>
        <taxon>Cytophagia</taxon>
        <taxon>Cytophagales</taxon>
        <taxon>Hymenobacteraceae</taxon>
        <taxon>Hymenobacter</taxon>
    </lineage>
</organism>
<accession>A0ABX1HGV3</accession>
<evidence type="ECO:0000313" key="1">
    <source>
        <dbReference type="EMBL" id="NKI89488.1"/>
    </source>
</evidence>
<evidence type="ECO:0008006" key="3">
    <source>
        <dbReference type="Google" id="ProtNLM"/>
    </source>
</evidence>
<keyword evidence="2" id="KW-1185">Reference proteome</keyword>
<evidence type="ECO:0000313" key="2">
    <source>
        <dbReference type="Proteomes" id="UP000717634"/>
    </source>
</evidence>
<reference evidence="1 2" key="1">
    <citation type="submission" date="2020-03" db="EMBL/GenBank/DDBJ databases">
        <title>Genomic Encyclopedia of Type Strains, Phase IV (KMG-V): Genome sequencing to study the core and pangenomes of soil and plant-associated prokaryotes.</title>
        <authorList>
            <person name="Whitman W."/>
        </authorList>
    </citation>
    <scope>NUCLEOTIDE SEQUENCE [LARGE SCALE GENOMIC DNA]</scope>
    <source>
        <strain evidence="1 2">1B</strain>
    </source>
</reference>
<sequence>MYRVLWIDDEFDKLTELVGHAIDNDITLVGFSSVEAGFEHLRQNLSRYDAILLDAKSFEKKGQQSGTESIRALSEARDQINALRYEKYFPYFVLTGQKGLQDDETFGQQYTFFRKGSLAETEALFAAIKTAVDEQPESQLRSRYQPAFAACTDQFVSEKAGRLLAKVLAVVEKPQSNHDDDTQFNNLRKIVEGVFHAAQRFGILPAECIPRGEVNLANCTEFLSGKRIQVSSQLYAVPRSALMPKLLGQATRVFLDLTSSGSHEDGPATSSNLLELRQRVKTPYLLAALTYQVMDLLVWFKDFVSDPNALSTHRNAWTLPTTITPETYVHGTVTNVRHTAAVFVATDTNEQAHIHKSQIDAHGLNEGMKIEAVLKANNRDATRKEVKTVRLLV</sequence>
<comment type="caution">
    <text evidence="1">The sequence shown here is derived from an EMBL/GenBank/DDBJ whole genome shotgun (WGS) entry which is preliminary data.</text>
</comment>
<dbReference type="RefSeq" id="WP_168673113.1">
    <property type="nucleotide sequence ID" value="NZ_JAAVTK010000005.1"/>
</dbReference>
<dbReference type="Proteomes" id="UP000717634">
    <property type="component" value="Unassembled WGS sequence"/>
</dbReference>
<protein>
    <recommendedName>
        <fullName evidence="3">Response regulator</fullName>
    </recommendedName>
</protein>